<protein>
    <submittedName>
        <fullName evidence="3">Uncharacterized protein</fullName>
    </submittedName>
</protein>
<feature type="coiled-coil region" evidence="1">
    <location>
        <begin position="297"/>
        <end position="324"/>
    </location>
</feature>
<evidence type="ECO:0000313" key="3">
    <source>
        <dbReference type="EMBL" id="CAF1371021.1"/>
    </source>
</evidence>
<evidence type="ECO:0000256" key="2">
    <source>
        <dbReference type="SAM" id="MobiDB-lite"/>
    </source>
</evidence>
<reference evidence="3" key="1">
    <citation type="submission" date="2021-02" db="EMBL/GenBank/DDBJ databases">
        <authorList>
            <person name="Nowell W R."/>
        </authorList>
    </citation>
    <scope>NUCLEOTIDE SEQUENCE</scope>
</reference>
<evidence type="ECO:0000313" key="5">
    <source>
        <dbReference type="EMBL" id="CAF4140700.1"/>
    </source>
</evidence>
<dbReference type="Proteomes" id="UP000663889">
    <property type="component" value="Unassembled WGS sequence"/>
</dbReference>
<dbReference type="EMBL" id="CAJOBE010011921">
    <property type="protein sequence ID" value="CAF4140700.1"/>
    <property type="molecule type" value="Genomic_DNA"/>
</dbReference>
<evidence type="ECO:0000313" key="4">
    <source>
        <dbReference type="EMBL" id="CAF1521667.1"/>
    </source>
</evidence>
<dbReference type="Proteomes" id="UP000663882">
    <property type="component" value="Unassembled WGS sequence"/>
</dbReference>
<gene>
    <name evidence="5" type="ORF">FNK824_LOCUS33181</name>
    <name evidence="3" type="ORF">RFH988_LOCUS33339</name>
    <name evidence="4" type="ORF">SEV965_LOCUS37059</name>
</gene>
<dbReference type="EMBL" id="CAJNOO010004161">
    <property type="protein sequence ID" value="CAF1371021.1"/>
    <property type="molecule type" value="Genomic_DNA"/>
</dbReference>
<dbReference type="Proteomes" id="UP000663874">
    <property type="component" value="Unassembled WGS sequence"/>
</dbReference>
<organism evidence="3 6">
    <name type="scientific">Rotaria sordida</name>
    <dbReference type="NCBI Taxonomy" id="392033"/>
    <lineage>
        <taxon>Eukaryota</taxon>
        <taxon>Metazoa</taxon>
        <taxon>Spiralia</taxon>
        <taxon>Gnathifera</taxon>
        <taxon>Rotifera</taxon>
        <taxon>Eurotatoria</taxon>
        <taxon>Bdelloidea</taxon>
        <taxon>Philodinida</taxon>
        <taxon>Philodinidae</taxon>
        <taxon>Rotaria</taxon>
    </lineage>
</organism>
<comment type="caution">
    <text evidence="3">The sequence shown here is derived from an EMBL/GenBank/DDBJ whole genome shotgun (WGS) entry which is preliminary data.</text>
</comment>
<feature type="region of interest" description="Disordered" evidence="2">
    <location>
        <begin position="146"/>
        <end position="209"/>
    </location>
</feature>
<evidence type="ECO:0000313" key="6">
    <source>
        <dbReference type="Proteomes" id="UP000663882"/>
    </source>
</evidence>
<evidence type="ECO:0000256" key="1">
    <source>
        <dbReference type="SAM" id="Coils"/>
    </source>
</evidence>
<feature type="compositionally biased region" description="Low complexity" evidence="2">
    <location>
        <begin position="169"/>
        <end position="203"/>
    </location>
</feature>
<keyword evidence="1" id="KW-0175">Coiled coil</keyword>
<name>A0A815INR1_9BILA</name>
<proteinExistence type="predicted"/>
<dbReference type="AlphaFoldDB" id="A0A815INR1"/>
<dbReference type="EMBL" id="CAJNOU010007257">
    <property type="protein sequence ID" value="CAF1521667.1"/>
    <property type="molecule type" value="Genomic_DNA"/>
</dbReference>
<feature type="compositionally biased region" description="Low complexity" evidence="2">
    <location>
        <begin position="151"/>
        <end position="161"/>
    </location>
</feature>
<accession>A0A815INR1</accession>
<sequence>MTTKQDSIISSQSATSSLQDTSTNASFISSICCNSITSINLPSIIGRTTAAMVPSFALPEVDLVIYEKVNDLWLRTNTINSQSGYNPNKPMIPNNEHDSNIDKMLSNAIVKTDQSLVQLSATNMITTQNAPISNHEQNDIATTRAANEGRQQQQRLQPWQQTGHHQPRRQALQQGQEQQQRQHQRQLQSHQQNQQQQQQQQRQQQRRRRRYEQWQERVFQRHMEREHGREQRQYADQWLHPDLYDVLMMEEIQDALLDAYDYEKMDEPYKWEQEQIHKFEQQAAIAQQAAIQQQAAKEQQAARRQQAAKEQQAARRQQAAKEQQAAIEQQAIIEQQLFLQNENEQLNQIRIAEHIRLEERNELNLQQLNNVELWEQIHFLNQQLNEP</sequence>